<dbReference type="Proteomes" id="UP000237819">
    <property type="component" value="Unassembled WGS sequence"/>
</dbReference>
<protein>
    <submittedName>
        <fullName evidence="2">Uncharacterized protein</fullName>
    </submittedName>
</protein>
<evidence type="ECO:0000313" key="2">
    <source>
        <dbReference type="EMBL" id="PQO46704.1"/>
    </source>
</evidence>
<evidence type="ECO:0000256" key="1">
    <source>
        <dbReference type="SAM" id="SignalP"/>
    </source>
</evidence>
<gene>
    <name evidence="2" type="ORF">C5Y93_07670</name>
</gene>
<feature type="chain" id="PRO_5015671736" evidence="1">
    <location>
        <begin position="20"/>
        <end position="161"/>
    </location>
</feature>
<dbReference type="RefSeq" id="WP_105334830.1">
    <property type="nucleotide sequence ID" value="NZ_PUHZ01000008.1"/>
</dbReference>
<dbReference type="EMBL" id="PUHZ01000008">
    <property type="protein sequence ID" value="PQO46704.1"/>
    <property type="molecule type" value="Genomic_DNA"/>
</dbReference>
<name>A0A2S8GRQ1_9BACT</name>
<keyword evidence="1" id="KW-0732">Signal</keyword>
<dbReference type="AlphaFoldDB" id="A0A2S8GRQ1"/>
<feature type="signal peptide" evidence="1">
    <location>
        <begin position="1"/>
        <end position="19"/>
    </location>
</feature>
<evidence type="ECO:0000313" key="3">
    <source>
        <dbReference type="Proteomes" id="UP000237819"/>
    </source>
</evidence>
<accession>A0A2S8GRQ1</accession>
<organism evidence="2 3">
    <name type="scientific">Blastopirellula marina</name>
    <dbReference type="NCBI Taxonomy" id="124"/>
    <lineage>
        <taxon>Bacteria</taxon>
        <taxon>Pseudomonadati</taxon>
        <taxon>Planctomycetota</taxon>
        <taxon>Planctomycetia</taxon>
        <taxon>Pirellulales</taxon>
        <taxon>Pirellulaceae</taxon>
        <taxon>Blastopirellula</taxon>
    </lineage>
</organism>
<reference evidence="2 3" key="1">
    <citation type="submission" date="2018-02" db="EMBL/GenBank/DDBJ databases">
        <title>Comparative genomes isolates from brazilian mangrove.</title>
        <authorList>
            <person name="Araujo J.E."/>
            <person name="Taketani R.G."/>
            <person name="Silva M.C.P."/>
            <person name="Loureco M.V."/>
            <person name="Andreote F.D."/>
        </authorList>
    </citation>
    <scope>NUCLEOTIDE SEQUENCE [LARGE SCALE GENOMIC DNA]</scope>
    <source>
        <strain evidence="2 3">Nap-Phe MGV</strain>
    </source>
</reference>
<comment type="caution">
    <text evidence="2">The sequence shown here is derived from an EMBL/GenBank/DDBJ whole genome shotgun (WGS) entry which is preliminary data.</text>
</comment>
<proteinExistence type="predicted"/>
<sequence>MRFLTCSLLFCLLAGVCRSAEPLDDTPNETPNETLAKPAADPRIRVDICFAGRAEDAPAGLMGLGNLSPLEVKCEVRRDLRAENFLIWFILPANSKNMFRLWRDVDKTDEIMPQIDGDSAPFDYFRVDDLPELIWVESSDVGTGSISVGRFERRVPPPNDI</sequence>